<proteinExistence type="predicted"/>
<dbReference type="RefSeq" id="WP_180677965.1">
    <property type="nucleotide sequence ID" value="NZ_JACCKA010000049.1"/>
</dbReference>
<keyword evidence="3" id="KW-1185">Reference proteome</keyword>
<dbReference type="Proteomes" id="UP000578091">
    <property type="component" value="Unassembled WGS sequence"/>
</dbReference>
<dbReference type="InterPro" id="IPR023210">
    <property type="entry name" value="NADP_OxRdtase_dom"/>
</dbReference>
<dbReference type="PANTHER" id="PTHR43312:SF1">
    <property type="entry name" value="NADP-DEPENDENT OXIDOREDUCTASE DOMAIN-CONTAINING PROTEIN"/>
    <property type="match status" value="1"/>
</dbReference>
<protein>
    <submittedName>
        <fullName evidence="2">Aldo/keto reductase</fullName>
    </submittedName>
</protein>
<comment type="caution">
    <text evidence="2">The sequence shown here is derived from an EMBL/GenBank/DDBJ whole genome shotgun (WGS) entry which is preliminary data.</text>
</comment>
<dbReference type="PANTHER" id="PTHR43312">
    <property type="entry name" value="D-THREO-ALDOSE 1-DEHYDROGENASE"/>
    <property type="match status" value="1"/>
</dbReference>
<organism evidence="2 3">
    <name type="scientific">Luteimonas salinisoli</name>
    <dbReference type="NCBI Taxonomy" id="2752307"/>
    <lineage>
        <taxon>Bacteria</taxon>
        <taxon>Pseudomonadati</taxon>
        <taxon>Pseudomonadota</taxon>
        <taxon>Gammaproteobacteria</taxon>
        <taxon>Lysobacterales</taxon>
        <taxon>Lysobacteraceae</taxon>
        <taxon>Luteimonas</taxon>
    </lineage>
</organism>
<dbReference type="InterPro" id="IPR036812">
    <property type="entry name" value="NAD(P)_OxRdtase_dom_sf"/>
</dbReference>
<dbReference type="AlphaFoldDB" id="A0A853JAF8"/>
<dbReference type="EMBL" id="JACCKA010000049">
    <property type="protein sequence ID" value="NZA26173.1"/>
    <property type="molecule type" value="Genomic_DNA"/>
</dbReference>
<evidence type="ECO:0000313" key="2">
    <source>
        <dbReference type="EMBL" id="NZA26173.1"/>
    </source>
</evidence>
<dbReference type="Gene3D" id="3.20.20.100">
    <property type="entry name" value="NADP-dependent oxidoreductase domain"/>
    <property type="match status" value="1"/>
</dbReference>
<reference evidence="2 3" key="1">
    <citation type="submission" date="2020-07" db="EMBL/GenBank/DDBJ databases">
        <title>Luteimonas sp. SJ-92.</title>
        <authorList>
            <person name="Huang X.-X."/>
            <person name="Xu L."/>
            <person name="Sun J.-Q."/>
        </authorList>
    </citation>
    <scope>NUCLEOTIDE SEQUENCE [LARGE SCALE GENOMIC DNA]</scope>
    <source>
        <strain evidence="2 3">SJ-92</strain>
    </source>
</reference>
<name>A0A853JAF8_9GAMM</name>
<gene>
    <name evidence="2" type="ORF">H0E84_07220</name>
</gene>
<dbReference type="SUPFAM" id="SSF51430">
    <property type="entry name" value="NAD(P)-linked oxidoreductase"/>
    <property type="match status" value="1"/>
</dbReference>
<dbReference type="InterPro" id="IPR053135">
    <property type="entry name" value="AKR2_Oxidoreductase"/>
</dbReference>
<accession>A0A853JAF8</accession>
<dbReference type="CDD" id="cd19095">
    <property type="entry name" value="AKR_PA4992-like"/>
    <property type="match status" value="1"/>
</dbReference>
<evidence type="ECO:0000259" key="1">
    <source>
        <dbReference type="Pfam" id="PF00248"/>
    </source>
</evidence>
<feature type="domain" description="NADP-dependent oxidoreductase" evidence="1">
    <location>
        <begin position="62"/>
        <end position="301"/>
    </location>
</feature>
<evidence type="ECO:0000313" key="3">
    <source>
        <dbReference type="Proteomes" id="UP000578091"/>
    </source>
</evidence>
<dbReference type="Pfam" id="PF00248">
    <property type="entry name" value="Aldo_ket_red"/>
    <property type="match status" value="1"/>
</dbReference>
<sequence>MITRREYLKLSIAAGVALAINPRLLLADDSPRALLTRAIPGTSEQLPVVGLGSSASFSRLAGEGDAAGIRAILEALARNGGRVFDTAPSYGAAEEVAGQAAREAGLGDKLFWATKLNVAARGGGAADPEAARAQLEQSLARAPGSPVDLVQVHNLGDVPTQLPILAEAKAAGRIRYIGLTTTVERQYDELERLMRDEALDFIGVDYAVDNRTMEQRIFPLAQERGIGVLVYAPFGRTRLWEKVEGRELPDWAADYDIASWGQFFLKFVVSHPAVTCATPATSKPHHLVDNMGAASGRMPDEAGRQRMAAYIEAL</sequence>